<keyword evidence="1" id="KW-0812">Transmembrane</keyword>
<evidence type="ECO:0000256" key="1">
    <source>
        <dbReference type="SAM" id="Phobius"/>
    </source>
</evidence>
<accession>A0A518DLU3</accession>
<feature type="transmembrane region" description="Helical" evidence="1">
    <location>
        <begin position="93"/>
        <end position="114"/>
    </location>
</feature>
<dbReference type="AlphaFoldDB" id="A0A518DLU3"/>
<dbReference type="KEGG" id="lcre:Pla8534_05640"/>
<feature type="transmembrane region" description="Helical" evidence="1">
    <location>
        <begin position="12"/>
        <end position="29"/>
    </location>
</feature>
<sequence>MNGVLPRVPTFWYCFVVVFGALLLFPWFVPVGPLSGKSLTILATLYVLGDIDESLRYHQTILAAHVLIATLAACFWCYHLSKSINRHSYAKPYGLRHLLVYVTCLSVLFSLARFWDVPSFVLGCLLIPILAYPLVLTWTPRPQEPSQPD</sequence>
<keyword evidence="1" id="KW-1133">Transmembrane helix</keyword>
<organism evidence="2 3">
    <name type="scientific">Lignipirellula cremea</name>
    <dbReference type="NCBI Taxonomy" id="2528010"/>
    <lineage>
        <taxon>Bacteria</taxon>
        <taxon>Pseudomonadati</taxon>
        <taxon>Planctomycetota</taxon>
        <taxon>Planctomycetia</taxon>
        <taxon>Pirellulales</taxon>
        <taxon>Pirellulaceae</taxon>
        <taxon>Lignipirellula</taxon>
    </lineage>
</organism>
<dbReference type="EMBL" id="CP036433">
    <property type="protein sequence ID" value="QDU92791.1"/>
    <property type="molecule type" value="Genomic_DNA"/>
</dbReference>
<name>A0A518DLU3_9BACT</name>
<feature type="transmembrane region" description="Helical" evidence="1">
    <location>
        <begin position="120"/>
        <end position="139"/>
    </location>
</feature>
<keyword evidence="3" id="KW-1185">Reference proteome</keyword>
<evidence type="ECO:0000313" key="2">
    <source>
        <dbReference type="EMBL" id="QDU92791.1"/>
    </source>
</evidence>
<dbReference type="RefSeq" id="WP_145049052.1">
    <property type="nucleotide sequence ID" value="NZ_CP036433.1"/>
</dbReference>
<dbReference type="Proteomes" id="UP000317648">
    <property type="component" value="Chromosome"/>
</dbReference>
<protein>
    <submittedName>
        <fullName evidence="2">Uncharacterized protein</fullName>
    </submittedName>
</protein>
<evidence type="ECO:0000313" key="3">
    <source>
        <dbReference type="Proteomes" id="UP000317648"/>
    </source>
</evidence>
<gene>
    <name evidence="2" type="ORF">Pla8534_05640</name>
</gene>
<feature type="transmembrane region" description="Helical" evidence="1">
    <location>
        <begin position="61"/>
        <end position="81"/>
    </location>
</feature>
<proteinExistence type="predicted"/>
<keyword evidence="1" id="KW-0472">Membrane</keyword>
<reference evidence="2 3" key="1">
    <citation type="submission" date="2019-02" db="EMBL/GenBank/DDBJ databases">
        <title>Deep-cultivation of Planctomycetes and their phenomic and genomic characterization uncovers novel biology.</title>
        <authorList>
            <person name="Wiegand S."/>
            <person name="Jogler M."/>
            <person name="Boedeker C."/>
            <person name="Pinto D."/>
            <person name="Vollmers J."/>
            <person name="Rivas-Marin E."/>
            <person name="Kohn T."/>
            <person name="Peeters S.H."/>
            <person name="Heuer A."/>
            <person name="Rast P."/>
            <person name="Oberbeckmann S."/>
            <person name="Bunk B."/>
            <person name="Jeske O."/>
            <person name="Meyerdierks A."/>
            <person name="Storesund J.E."/>
            <person name="Kallscheuer N."/>
            <person name="Luecker S."/>
            <person name="Lage O.M."/>
            <person name="Pohl T."/>
            <person name="Merkel B.J."/>
            <person name="Hornburger P."/>
            <person name="Mueller R.-W."/>
            <person name="Bruemmer F."/>
            <person name="Labrenz M."/>
            <person name="Spormann A.M."/>
            <person name="Op den Camp H."/>
            <person name="Overmann J."/>
            <person name="Amann R."/>
            <person name="Jetten M.S.M."/>
            <person name="Mascher T."/>
            <person name="Medema M.H."/>
            <person name="Devos D.P."/>
            <person name="Kaster A.-K."/>
            <person name="Ovreas L."/>
            <person name="Rohde M."/>
            <person name="Galperin M.Y."/>
            <person name="Jogler C."/>
        </authorList>
    </citation>
    <scope>NUCLEOTIDE SEQUENCE [LARGE SCALE GENOMIC DNA]</scope>
    <source>
        <strain evidence="2 3">Pla85_3_4</strain>
    </source>
</reference>